<accession>A0ACC1NW82</accession>
<keyword evidence="2" id="KW-1185">Reference proteome</keyword>
<comment type="caution">
    <text evidence="1">The sequence shown here is derived from an EMBL/GenBank/DDBJ whole genome shotgun (WGS) entry which is preliminary data.</text>
</comment>
<organism evidence="1 2">
    <name type="scientific">Zarea fungicola</name>
    <dbReference type="NCBI Taxonomy" id="93591"/>
    <lineage>
        <taxon>Eukaryota</taxon>
        <taxon>Fungi</taxon>
        <taxon>Dikarya</taxon>
        <taxon>Ascomycota</taxon>
        <taxon>Pezizomycotina</taxon>
        <taxon>Sordariomycetes</taxon>
        <taxon>Hypocreomycetidae</taxon>
        <taxon>Hypocreales</taxon>
        <taxon>Cordycipitaceae</taxon>
        <taxon>Zarea</taxon>
    </lineage>
</organism>
<gene>
    <name evidence="1" type="ORF">NQ176_g1217</name>
</gene>
<name>A0ACC1NW82_9HYPO</name>
<sequence>MKATTVDQRVMDKHQQLTDDSDAQHKNVQISPGGEEIVSLSHVRPGATPEARTDDGELAVLPKTDSLNAGMYEEPEQTFEALFAEPGLDITQGWTDLPDFIFGVDVLDHFDSGGQEYFVPGRAKSQTPTVVCSRPRLVKLRYYRRLGPTAVVPGFRRLTVTVSPDQDESNDADRSSSEADGYFGRGVTVSPSSTASEQSRLFDKSNCQPHPDIMPVILEVFFEHFHGHFPFLHPEILVGHVQTGEASSFLLNAIAAITVRFCSAEGPLAYLHDRYTTNWSRGAPFLKKAKEQLMSLLSLPEPEVLSGLVILSWAEFGNNSETGLWMLTGMAIRMAQDLGYHQTPETNTNPHFSFHDNARPSPNGSYTMTDEESAMHQKMARHVLFWSVFILDVCVSLVTGRPPTIRQSEIETSLPTAHDMKIVQLDCDEDVSMKNIIFPATVTLMLHFSEALCLLNRPSADHNQYGRSSQTAGDLDDMSLPQMRQKLLQSYNSLPLELAFNIPNYKLSMSSNQSGSFLLLHMFFYTFMALLSNSYSRNARQGLQLACSGRSAGKPLLEESPLVENAADGQGENRCEIARISCQKMAQMLTISDLVDQKGYLTSPFMSHCCFVAASTMLHDTDFGRKEHRLPQDTFLGTVADADYELFHLKLQQQSKYFGAISAVTAVLDRRREAFASNRGSKAMGGSDDENDDEDGIGRVVALGDPGIVNRYTIRQ</sequence>
<reference evidence="1" key="1">
    <citation type="submission" date="2022-08" db="EMBL/GenBank/DDBJ databases">
        <title>Genome Sequence of Lecanicillium fungicola.</title>
        <authorList>
            <person name="Buettner E."/>
        </authorList>
    </citation>
    <scope>NUCLEOTIDE SEQUENCE</scope>
    <source>
        <strain evidence="1">Babe33</strain>
    </source>
</reference>
<dbReference type="EMBL" id="JANJQO010000063">
    <property type="protein sequence ID" value="KAJ2982689.1"/>
    <property type="molecule type" value="Genomic_DNA"/>
</dbReference>
<evidence type="ECO:0000313" key="2">
    <source>
        <dbReference type="Proteomes" id="UP001143910"/>
    </source>
</evidence>
<protein>
    <submittedName>
        <fullName evidence="1">Uncharacterized protein</fullName>
    </submittedName>
</protein>
<dbReference type="Proteomes" id="UP001143910">
    <property type="component" value="Unassembled WGS sequence"/>
</dbReference>
<evidence type="ECO:0000313" key="1">
    <source>
        <dbReference type="EMBL" id="KAJ2982689.1"/>
    </source>
</evidence>
<proteinExistence type="predicted"/>